<dbReference type="EMBL" id="BPVZ01000018">
    <property type="protein sequence ID" value="GKV02414.1"/>
    <property type="molecule type" value="Genomic_DNA"/>
</dbReference>
<dbReference type="AlphaFoldDB" id="A0AAV5IRF2"/>
<accession>A0AAV5IRF2</accession>
<gene>
    <name evidence="1" type="ORF">SLEP1_g14851</name>
</gene>
<reference evidence="1 2" key="1">
    <citation type="journal article" date="2021" name="Commun. Biol.">
        <title>The genome of Shorea leprosula (Dipterocarpaceae) highlights the ecological relevance of drought in aseasonal tropical rainforests.</title>
        <authorList>
            <person name="Ng K.K.S."/>
            <person name="Kobayashi M.J."/>
            <person name="Fawcett J.A."/>
            <person name="Hatakeyama M."/>
            <person name="Paape T."/>
            <person name="Ng C.H."/>
            <person name="Ang C.C."/>
            <person name="Tnah L.H."/>
            <person name="Lee C.T."/>
            <person name="Nishiyama T."/>
            <person name="Sese J."/>
            <person name="O'Brien M.J."/>
            <person name="Copetti D."/>
            <person name="Mohd Noor M.I."/>
            <person name="Ong R.C."/>
            <person name="Putra M."/>
            <person name="Sireger I.Z."/>
            <person name="Indrioko S."/>
            <person name="Kosugi Y."/>
            <person name="Izuno A."/>
            <person name="Isagi Y."/>
            <person name="Lee S.L."/>
            <person name="Shimizu K.K."/>
        </authorList>
    </citation>
    <scope>NUCLEOTIDE SEQUENCE [LARGE SCALE GENOMIC DNA]</scope>
    <source>
        <strain evidence="1">214</strain>
    </source>
</reference>
<keyword evidence="2" id="KW-1185">Reference proteome</keyword>
<protein>
    <submittedName>
        <fullName evidence="1">Uncharacterized protein</fullName>
    </submittedName>
</protein>
<evidence type="ECO:0000313" key="2">
    <source>
        <dbReference type="Proteomes" id="UP001054252"/>
    </source>
</evidence>
<name>A0AAV5IRF2_9ROSI</name>
<dbReference type="Proteomes" id="UP001054252">
    <property type="component" value="Unassembled WGS sequence"/>
</dbReference>
<comment type="caution">
    <text evidence="1">The sequence shown here is derived from an EMBL/GenBank/DDBJ whole genome shotgun (WGS) entry which is preliminary data.</text>
</comment>
<sequence length="119" mass="13182">MDFVNELVDSNLNLKSEVDGSQADSSIPSFTADKGALKVRKGEKKMQEKVSITGVSLLDGKIEHRSKMMQKEWNWLKAGNLNSPAKKKGLKIKGSEAQTVPLLVELMERHDADRAAQCK</sequence>
<proteinExistence type="predicted"/>
<organism evidence="1 2">
    <name type="scientific">Rubroshorea leprosula</name>
    <dbReference type="NCBI Taxonomy" id="152421"/>
    <lineage>
        <taxon>Eukaryota</taxon>
        <taxon>Viridiplantae</taxon>
        <taxon>Streptophyta</taxon>
        <taxon>Embryophyta</taxon>
        <taxon>Tracheophyta</taxon>
        <taxon>Spermatophyta</taxon>
        <taxon>Magnoliopsida</taxon>
        <taxon>eudicotyledons</taxon>
        <taxon>Gunneridae</taxon>
        <taxon>Pentapetalae</taxon>
        <taxon>rosids</taxon>
        <taxon>malvids</taxon>
        <taxon>Malvales</taxon>
        <taxon>Dipterocarpaceae</taxon>
        <taxon>Rubroshorea</taxon>
    </lineage>
</organism>
<evidence type="ECO:0000313" key="1">
    <source>
        <dbReference type="EMBL" id="GKV02414.1"/>
    </source>
</evidence>